<dbReference type="PROSITE" id="PS50817">
    <property type="entry name" value="INTEIN_N_TER"/>
    <property type="match status" value="1"/>
</dbReference>
<dbReference type="InterPro" id="IPR006141">
    <property type="entry name" value="Intein_N"/>
</dbReference>
<dbReference type="PANTHER" id="PTHR46706">
    <property type="entry name" value="PROTEIN QUA-1-RELATED"/>
    <property type="match status" value="1"/>
</dbReference>
<reference evidence="7" key="1">
    <citation type="submission" date="2023-01" db="EMBL/GenBank/DDBJ databases">
        <title>Genome assembly of the deep-sea coral Lophelia pertusa.</title>
        <authorList>
            <person name="Herrera S."/>
            <person name="Cordes E."/>
        </authorList>
    </citation>
    <scope>NUCLEOTIDE SEQUENCE</scope>
    <source>
        <strain evidence="7">USNM1676648</strain>
        <tissue evidence="7">Polyp</tissue>
    </source>
</reference>
<dbReference type="SMART" id="SM00306">
    <property type="entry name" value="HintN"/>
    <property type="match status" value="1"/>
</dbReference>
<dbReference type="InterPro" id="IPR052140">
    <property type="entry name" value="Dev_Signal_Hedgehog-like"/>
</dbReference>
<feature type="transmembrane region" description="Helical" evidence="5">
    <location>
        <begin position="51"/>
        <end position="73"/>
    </location>
</feature>
<proteinExistence type="predicted"/>
<evidence type="ECO:0000256" key="5">
    <source>
        <dbReference type="SAM" id="Phobius"/>
    </source>
</evidence>
<evidence type="ECO:0000256" key="2">
    <source>
        <dbReference type="ARBA" id="ARBA00022473"/>
    </source>
</evidence>
<dbReference type="GO" id="GO:0016539">
    <property type="term" value="P:intein-mediated protein splicing"/>
    <property type="evidence" value="ECO:0007669"/>
    <property type="project" value="InterPro"/>
</dbReference>
<dbReference type="InterPro" id="IPR036844">
    <property type="entry name" value="Hint_dom_sf"/>
</dbReference>
<dbReference type="Pfam" id="PF01079">
    <property type="entry name" value="Hint"/>
    <property type="match status" value="1"/>
</dbReference>
<evidence type="ECO:0000256" key="1">
    <source>
        <dbReference type="ARBA" id="ARBA00004239"/>
    </source>
</evidence>
<dbReference type="GO" id="GO:0007267">
    <property type="term" value="P:cell-cell signaling"/>
    <property type="evidence" value="ECO:0007669"/>
    <property type="project" value="InterPro"/>
</dbReference>
<accession>A0A9X0A5F3</accession>
<organism evidence="7 8">
    <name type="scientific">Desmophyllum pertusum</name>
    <dbReference type="NCBI Taxonomy" id="174260"/>
    <lineage>
        <taxon>Eukaryota</taxon>
        <taxon>Metazoa</taxon>
        <taxon>Cnidaria</taxon>
        <taxon>Anthozoa</taxon>
        <taxon>Hexacorallia</taxon>
        <taxon>Scleractinia</taxon>
        <taxon>Caryophylliina</taxon>
        <taxon>Caryophylliidae</taxon>
        <taxon>Desmophyllum</taxon>
    </lineage>
</organism>
<keyword evidence="8" id="KW-1185">Reference proteome</keyword>
<dbReference type="CDD" id="cd00081">
    <property type="entry name" value="Hint"/>
    <property type="match status" value="1"/>
</dbReference>
<keyword evidence="5" id="KW-0812">Transmembrane</keyword>
<dbReference type="GO" id="GO:0016540">
    <property type="term" value="P:protein autoprocessing"/>
    <property type="evidence" value="ECO:0007669"/>
    <property type="project" value="InterPro"/>
</dbReference>
<gene>
    <name evidence="7" type="ORF">OS493_003386</name>
</gene>
<keyword evidence="2" id="KW-0217">Developmental protein</keyword>
<protein>
    <recommendedName>
        <fullName evidence="6">Hint domain-containing protein</fullName>
    </recommendedName>
</protein>
<feature type="coiled-coil region" evidence="4">
    <location>
        <begin position="3"/>
        <end position="30"/>
    </location>
</feature>
<dbReference type="InterPro" id="IPR001767">
    <property type="entry name" value="Hedgehog_Hint"/>
</dbReference>
<dbReference type="Gene3D" id="2.170.16.10">
    <property type="entry name" value="Hedgehog/Intein (Hint) domain"/>
    <property type="match status" value="1"/>
</dbReference>
<dbReference type="AlphaFoldDB" id="A0A9X0A5F3"/>
<feature type="domain" description="Hint" evidence="6">
    <location>
        <begin position="63"/>
        <end position="163"/>
    </location>
</feature>
<evidence type="ECO:0000259" key="6">
    <source>
        <dbReference type="SMART" id="SM00306"/>
    </source>
</evidence>
<evidence type="ECO:0000313" key="8">
    <source>
        <dbReference type="Proteomes" id="UP001163046"/>
    </source>
</evidence>
<dbReference type="InterPro" id="IPR001657">
    <property type="entry name" value="Hedgehog"/>
</dbReference>
<sequence>MKESGLEKKKEDLVEEKKTIEDQLKKEDLDKDTKASLQSRLTEVDTLLEDIPVGAVAAVAVAGGCFPGSAMFVDKRGQQRSISSMHIGDEVQVIINGEIQLEPVITFIHCQPEVMQEYLKITTEKGNILKITEDHLLFVEKMGQATAIPARDVEAGDTLYVRGDHNVETDAVKSISIVHEKGVYAPVTLSGTILVNDVHHLVLL</sequence>
<keyword evidence="3" id="KW-0732">Signal</keyword>
<comment type="caution">
    <text evidence="7">The sequence shown here is derived from an EMBL/GenBank/DDBJ whole genome shotgun (WGS) entry which is preliminary data.</text>
</comment>
<dbReference type="EMBL" id="MU825397">
    <property type="protein sequence ID" value="KAJ7393727.1"/>
    <property type="molecule type" value="Genomic_DNA"/>
</dbReference>
<dbReference type="PRINTS" id="PR00632">
    <property type="entry name" value="SONICHHOG"/>
</dbReference>
<dbReference type="GO" id="GO:0005576">
    <property type="term" value="C:extracellular region"/>
    <property type="evidence" value="ECO:0007669"/>
    <property type="project" value="UniProtKB-SubCell"/>
</dbReference>
<name>A0A9X0A5F3_9CNID</name>
<evidence type="ECO:0000256" key="3">
    <source>
        <dbReference type="ARBA" id="ARBA00022729"/>
    </source>
</evidence>
<evidence type="ECO:0000313" key="7">
    <source>
        <dbReference type="EMBL" id="KAJ7393727.1"/>
    </source>
</evidence>
<keyword evidence="4" id="KW-0175">Coiled coil</keyword>
<keyword evidence="5" id="KW-0472">Membrane</keyword>
<dbReference type="Proteomes" id="UP001163046">
    <property type="component" value="Unassembled WGS sequence"/>
</dbReference>
<evidence type="ECO:0000256" key="4">
    <source>
        <dbReference type="SAM" id="Coils"/>
    </source>
</evidence>
<dbReference type="PANTHER" id="PTHR46706:SF12">
    <property type="entry name" value="PROTEIN QUA-1-RELATED"/>
    <property type="match status" value="1"/>
</dbReference>
<dbReference type="OrthoDB" id="5974162at2759"/>
<comment type="subcellular location">
    <subcellularLocation>
        <location evidence="1">Secreted</location>
        <location evidence="1">Extracellular space</location>
    </subcellularLocation>
</comment>
<dbReference type="InterPro" id="IPR003587">
    <property type="entry name" value="Hint_dom_N"/>
</dbReference>
<dbReference type="SUPFAM" id="SSF51294">
    <property type="entry name" value="Hedgehog/intein (Hint) domain"/>
    <property type="match status" value="1"/>
</dbReference>
<keyword evidence="5" id="KW-1133">Transmembrane helix</keyword>
<dbReference type="GO" id="GO:0048731">
    <property type="term" value="P:system development"/>
    <property type="evidence" value="ECO:0007669"/>
    <property type="project" value="UniProtKB-ARBA"/>
</dbReference>